<keyword evidence="3" id="KW-1185">Reference proteome</keyword>
<evidence type="ECO:0000313" key="1">
    <source>
        <dbReference type="EMBL" id="EST44222.1"/>
    </source>
</evidence>
<accession>V6LI61</accession>
<name>V6LI61_9EUKA</name>
<proteinExistence type="predicted"/>
<dbReference type="AlphaFoldDB" id="V6LI61"/>
<reference evidence="1 2" key="1">
    <citation type="journal article" date="2014" name="PLoS Genet.">
        <title>The Genome of Spironucleus salmonicida Highlights a Fish Pathogen Adapted to Fluctuating Environments.</title>
        <authorList>
            <person name="Xu F."/>
            <person name="Jerlstrom-Hultqvist J."/>
            <person name="Einarsson E."/>
            <person name="Astvaldsson A."/>
            <person name="Svard S.G."/>
            <person name="Andersson J.O."/>
        </authorList>
    </citation>
    <scope>NUCLEOTIDE SEQUENCE</scope>
    <source>
        <strain evidence="2">ATCC 50377</strain>
    </source>
</reference>
<dbReference type="VEuPathDB" id="GiardiaDB:SS50377_21372"/>
<evidence type="ECO:0000313" key="3">
    <source>
        <dbReference type="Proteomes" id="UP000018208"/>
    </source>
</evidence>
<dbReference type="EMBL" id="AUWU02000002">
    <property type="protein sequence ID" value="KAH0575844.1"/>
    <property type="molecule type" value="Genomic_DNA"/>
</dbReference>
<organism evidence="1">
    <name type="scientific">Spironucleus salmonicida</name>
    <dbReference type="NCBI Taxonomy" id="348837"/>
    <lineage>
        <taxon>Eukaryota</taxon>
        <taxon>Metamonada</taxon>
        <taxon>Diplomonadida</taxon>
        <taxon>Hexamitidae</taxon>
        <taxon>Hexamitinae</taxon>
        <taxon>Spironucleus</taxon>
    </lineage>
</organism>
<gene>
    <name evidence="1" type="ORF">SS50377_15945</name>
    <name evidence="2" type="ORF">SS50377_21372</name>
</gene>
<protein>
    <submittedName>
        <fullName evidence="1">Uncharacterized protein</fullName>
    </submittedName>
</protein>
<evidence type="ECO:0000313" key="2">
    <source>
        <dbReference type="EMBL" id="KAH0575844.1"/>
    </source>
</evidence>
<dbReference type="Proteomes" id="UP000018208">
    <property type="component" value="Unassembled WGS sequence"/>
</dbReference>
<dbReference type="EMBL" id="KI546123">
    <property type="protein sequence ID" value="EST44222.1"/>
    <property type="molecule type" value="Genomic_DNA"/>
</dbReference>
<sequence length="78" mass="8944">MQLGKIVRNKRVEFSSMCKPLVSPRLNTNILQQTKFISFCDFLPDLCDFSISDSSVLSQTEDVFVDVLAFLEFDLSFE</sequence>
<reference evidence="2" key="2">
    <citation type="submission" date="2020-12" db="EMBL/GenBank/DDBJ databases">
        <title>New Spironucleus salmonicida genome in near-complete chromosomes.</title>
        <authorList>
            <person name="Xu F."/>
            <person name="Kurt Z."/>
            <person name="Jimenez-Gonzalez A."/>
            <person name="Astvaldsson A."/>
            <person name="Andersson J.O."/>
            <person name="Svard S.G."/>
        </authorList>
    </citation>
    <scope>NUCLEOTIDE SEQUENCE</scope>
    <source>
        <strain evidence="2">ATCC 50377</strain>
    </source>
</reference>